<reference evidence="10" key="3">
    <citation type="submission" date="2025-09" db="UniProtKB">
        <authorList>
            <consortium name="Ensembl"/>
        </authorList>
    </citation>
    <scope>IDENTIFICATION</scope>
</reference>
<evidence type="ECO:0000256" key="8">
    <source>
        <dbReference type="SAM" id="MobiDB-lite"/>
    </source>
</evidence>
<evidence type="ECO:0000256" key="7">
    <source>
        <dbReference type="ARBA" id="ARBA00023188"/>
    </source>
</evidence>
<dbReference type="PANTHER" id="PTHR13317:SF4">
    <property type="entry name" value="TRANSMEMBRANE ANTERIOR POSTERIOR TRANSFORMATION PROTEIN 1 HOMOLOG"/>
    <property type="match status" value="1"/>
</dbReference>
<sequence length="572" mass="64881">MADSPSTGLAEEKEKEKEGRERDKKAANTDKTKEKDGATETLAFSDKNGASKGKKRNLSDLSLVRFITTELTRGYFLEHNEAKYTERRERVYTCLRIPKELEKLMTFGFFLCLDAFLYVFTLLPLRVILALLRLFTVPCCGLSGSRLLQPAQVCDVLKGFIMVLCYSMMSYVDYSMMYHLIRGQSVIKLYIIYNMLEVADRLFSSFGQDILDALYWTATEPKEKKRAHIGVIPHFFMAVLYVFLHAILIMVQATTLNVAFNSHNKSLLTIMMSNNFVEIKGSVFKKFEKNNLFQMSNSDIKERFTNYILLLIVCLRNMEQFSWNPDHFWVLFPDVLMVMASEIAVDVVKHAFITKFNDISADVYGEYRASLAFDLVSSRQKNAYTDYSDSVSRRMGFIPLPLALLLIRVVTSSVKIQGSLSFMCVLLFYLGMITLKVLNSIVLLGRSCVFVKEANMEEKLFDPPPSVVSSRANSRAHRTKPVHTSAPQEPTADKAGISLTSEISQPTNMAQSAAPTLPKSDSDTFLTTPDEEDDDRIINADTGLEEDGLKHRTPKKDLLEIDRFTICGNRID</sequence>
<keyword evidence="3 9" id="KW-0812">Transmembrane</keyword>
<name>A0A3P8U1Z1_AMPPE</name>
<protein>
    <submittedName>
        <fullName evidence="10">Transmembrane anterior posterior transformation 1b</fullName>
    </submittedName>
</protein>
<dbReference type="GO" id="GO:0045724">
    <property type="term" value="P:positive regulation of cilium assembly"/>
    <property type="evidence" value="ECO:0007669"/>
    <property type="project" value="Ensembl"/>
</dbReference>
<feature type="transmembrane region" description="Helical" evidence="9">
    <location>
        <begin position="160"/>
        <end position="181"/>
    </location>
</feature>
<evidence type="ECO:0000313" key="10">
    <source>
        <dbReference type="Ensembl" id="ENSAPEP00000032570.1"/>
    </source>
</evidence>
<reference evidence="10" key="2">
    <citation type="submission" date="2025-08" db="UniProtKB">
        <authorList>
            <consortium name="Ensembl"/>
        </authorList>
    </citation>
    <scope>IDENTIFICATION</scope>
</reference>
<proteinExistence type="inferred from homology"/>
<evidence type="ECO:0000256" key="9">
    <source>
        <dbReference type="SAM" id="Phobius"/>
    </source>
</evidence>
<evidence type="ECO:0000256" key="4">
    <source>
        <dbReference type="ARBA" id="ARBA00022855"/>
    </source>
</evidence>
<dbReference type="GO" id="GO:0014032">
    <property type="term" value="P:neural crest cell development"/>
    <property type="evidence" value="ECO:0007669"/>
    <property type="project" value="Ensembl"/>
</dbReference>
<evidence type="ECO:0000256" key="3">
    <source>
        <dbReference type="ARBA" id="ARBA00022692"/>
    </source>
</evidence>
<evidence type="ECO:0000256" key="5">
    <source>
        <dbReference type="ARBA" id="ARBA00022989"/>
    </source>
</evidence>
<comment type="subcellular location">
    <subcellularLocation>
        <location evidence="1">Membrane</location>
        <topology evidence="1">Multi-pass membrane protein</topology>
    </subcellularLocation>
</comment>
<dbReference type="OMA" id="TRGFHDK"/>
<feature type="compositionally biased region" description="Polar residues" evidence="8">
    <location>
        <begin position="505"/>
        <end position="514"/>
    </location>
</feature>
<evidence type="ECO:0000256" key="1">
    <source>
        <dbReference type="ARBA" id="ARBA00004141"/>
    </source>
</evidence>
<keyword evidence="6 9" id="KW-0472">Membrane</keyword>
<keyword evidence="11" id="KW-1185">Reference proteome</keyword>
<feature type="region of interest" description="Disordered" evidence="8">
    <location>
        <begin position="462"/>
        <end position="493"/>
    </location>
</feature>
<feature type="compositionally biased region" description="Basic and acidic residues" evidence="8">
    <location>
        <begin position="10"/>
        <end position="38"/>
    </location>
</feature>
<comment type="similarity">
    <text evidence="2">Belongs to the TAPT1 family.</text>
</comment>
<dbReference type="GO" id="GO:0005789">
    <property type="term" value="C:endoplasmic reticulum membrane"/>
    <property type="evidence" value="ECO:0007669"/>
    <property type="project" value="TreeGrafter"/>
</dbReference>
<dbReference type="GO" id="GO:1904888">
    <property type="term" value="P:cranial skeletal system development"/>
    <property type="evidence" value="ECO:0007669"/>
    <property type="project" value="Ensembl"/>
</dbReference>
<keyword evidence="7" id="KW-0891">Chondrogenesis</keyword>
<accession>A0A3P8U1Z1</accession>
<dbReference type="PANTHER" id="PTHR13317">
    <property type="entry name" value="TRANSMEMBRANE ANTERIOR POSTERIOR TRANSFORMATION PROTEIN 1 HOMOLOG"/>
    <property type="match status" value="1"/>
</dbReference>
<evidence type="ECO:0000256" key="2">
    <source>
        <dbReference type="ARBA" id="ARBA00008803"/>
    </source>
</evidence>
<keyword evidence="5 9" id="KW-1133">Transmembrane helix</keyword>
<dbReference type="GO" id="GO:0048066">
    <property type="term" value="P:developmental pigmentation"/>
    <property type="evidence" value="ECO:0007669"/>
    <property type="project" value="Ensembl"/>
</dbReference>
<dbReference type="Ensembl" id="ENSAPET00000033433.1">
    <property type="protein sequence ID" value="ENSAPEP00000032570.1"/>
    <property type="gene ID" value="ENSAPEG00000023121.1"/>
</dbReference>
<dbReference type="GO" id="GO:0001503">
    <property type="term" value="P:ossification"/>
    <property type="evidence" value="ECO:0007669"/>
    <property type="project" value="UniProtKB-KW"/>
</dbReference>
<feature type="region of interest" description="Disordered" evidence="8">
    <location>
        <begin position="1"/>
        <end position="42"/>
    </location>
</feature>
<feature type="transmembrane region" description="Helical" evidence="9">
    <location>
        <begin position="104"/>
        <end position="121"/>
    </location>
</feature>
<keyword evidence="4" id="KW-0892">Osteogenesis</keyword>
<dbReference type="Proteomes" id="UP000265080">
    <property type="component" value="Chromosome 3"/>
</dbReference>
<dbReference type="GO" id="GO:0010842">
    <property type="term" value="P:retina layer formation"/>
    <property type="evidence" value="ECO:0007669"/>
    <property type="project" value="Ensembl"/>
</dbReference>
<organism evidence="10 11">
    <name type="scientific">Amphiprion percula</name>
    <name type="common">Orange clownfish</name>
    <name type="synonym">Lutjanus percula</name>
    <dbReference type="NCBI Taxonomy" id="161767"/>
    <lineage>
        <taxon>Eukaryota</taxon>
        <taxon>Metazoa</taxon>
        <taxon>Chordata</taxon>
        <taxon>Craniata</taxon>
        <taxon>Vertebrata</taxon>
        <taxon>Euteleostomi</taxon>
        <taxon>Actinopterygii</taxon>
        <taxon>Neopterygii</taxon>
        <taxon>Teleostei</taxon>
        <taxon>Neoteleostei</taxon>
        <taxon>Acanthomorphata</taxon>
        <taxon>Ovalentaria</taxon>
        <taxon>Pomacentridae</taxon>
        <taxon>Amphiprion</taxon>
    </lineage>
</organism>
<dbReference type="GO" id="GO:0061036">
    <property type="term" value="P:positive regulation of cartilage development"/>
    <property type="evidence" value="ECO:0007669"/>
    <property type="project" value="Ensembl"/>
</dbReference>
<dbReference type="GO" id="GO:1903012">
    <property type="term" value="P:positive regulation of bone development"/>
    <property type="evidence" value="ECO:0007669"/>
    <property type="project" value="Ensembl"/>
</dbReference>
<feature type="region of interest" description="Disordered" evidence="8">
    <location>
        <begin position="505"/>
        <end position="549"/>
    </location>
</feature>
<dbReference type="AlphaFoldDB" id="A0A3P8U1Z1"/>
<dbReference type="Pfam" id="PF05346">
    <property type="entry name" value="DUF747"/>
    <property type="match status" value="1"/>
</dbReference>
<dbReference type="GO" id="GO:0002089">
    <property type="term" value="P:lens morphogenesis in camera-type eye"/>
    <property type="evidence" value="ECO:0007669"/>
    <property type="project" value="Ensembl"/>
</dbReference>
<evidence type="ECO:0000313" key="11">
    <source>
        <dbReference type="Proteomes" id="UP000265080"/>
    </source>
</evidence>
<feature type="transmembrane region" description="Helical" evidence="9">
    <location>
        <begin position="235"/>
        <end position="260"/>
    </location>
</feature>
<reference evidence="10 11" key="1">
    <citation type="submission" date="2018-03" db="EMBL/GenBank/DDBJ databases">
        <title>Finding Nemo's genes: A chromosome-scale reference assembly of the genome of the orange clownfish Amphiprion percula.</title>
        <authorList>
            <person name="Lehmann R."/>
        </authorList>
    </citation>
    <scope>NUCLEOTIDE SEQUENCE</scope>
</reference>
<dbReference type="InterPro" id="IPR008010">
    <property type="entry name" value="Tatp1"/>
</dbReference>
<dbReference type="GO" id="GO:0051216">
    <property type="term" value="P:cartilage development"/>
    <property type="evidence" value="ECO:0007669"/>
    <property type="project" value="UniProtKB-KW"/>
</dbReference>
<evidence type="ECO:0000256" key="6">
    <source>
        <dbReference type="ARBA" id="ARBA00023136"/>
    </source>
</evidence>
<dbReference type="STRING" id="161767.ENSAPEP00000032570"/>
<dbReference type="GeneTree" id="ENSGT00390000010628"/>
<dbReference type="GO" id="GO:0036064">
    <property type="term" value="C:ciliary basal body"/>
    <property type="evidence" value="ECO:0007669"/>
    <property type="project" value="TreeGrafter"/>
</dbReference>